<dbReference type="OrthoDB" id="911994at2759"/>
<dbReference type="SUPFAM" id="SSF47699">
    <property type="entry name" value="Bifunctional inhibitor/lipid-transfer protein/seed storage 2S albumin"/>
    <property type="match status" value="1"/>
</dbReference>
<dbReference type="GO" id="GO:0098552">
    <property type="term" value="C:side of membrane"/>
    <property type="evidence" value="ECO:0007669"/>
    <property type="project" value="UniProtKB-KW"/>
</dbReference>
<feature type="chain" id="PRO_5015426455" evidence="12">
    <location>
        <begin position="26"/>
        <end position="195"/>
    </location>
</feature>
<keyword evidence="15" id="KW-1185">Reference proteome</keyword>
<evidence type="ECO:0000256" key="9">
    <source>
        <dbReference type="ARBA" id="ARBA00023180"/>
    </source>
</evidence>
<evidence type="ECO:0000313" key="14">
    <source>
        <dbReference type="EMBL" id="PWA77718.1"/>
    </source>
</evidence>
<evidence type="ECO:0000256" key="5">
    <source>
        <dbReference type="ARBA" id="ARBA00022622"/>
    </source>
</evidence>
<evidence type="ECO:0000256" key="11">
    <source>
        <dbReference type="SAM" id="MobiDB-lite"/>
    </source>
</evidence>
<keyword evidence="8" id="KW-1015">Disulfide bond</keyword>
<feature type="compositionally biased region" description="Low complexity" evidence="11">
    <location>
        <begin position="111"/>
        <end position="131"/>
    </location>
</feature>
<evidence type="ECO:0000256" key="10">
    <source>
        <dbReference type="ARBA" id="ARBA00023288"/>
    </source>
</evidence>
<comment type="subcellular location">
    <subcellularLocation>
        <location evidence="1">Cell membrane</location>
        <topology evidence="1">Lipid-anchor</topology>
        <topology evidence="1">GPI-anchor</topology>
    </subcellularLocation>
</comment>
<dbReference type="PANTHER" id="PTHR33044">
    <property type="entry name" value="BIFUNCTIONAL INHIBITOR/LIPID-TRANSFER PROTEIN/SEED STORAGE 2S ALBUMIN SUPERFAMILY PROTEIN-RELATED"/>
    <property type="match status" value="1"/>
</dbReference>
<keyword evidence="5" id="KW-0336">GPI-anchor</keyword>
<dbReference type="AlphaFoldDB" id="A0A2U1NW54"/>
<feature type="compositionally biased region" description="Polar residues" evidence="11">
    <location>
        <begin position="132"/>
        <end position="144"/>
    </location>
</feature>
<evidence type="ECO:0000256" key="7">
    <source>
        <dbReference type="ARBA" id="ARBA00023121"/>
    </source>
</evidence>
<keyword evidence="10" id="KW-0449">Lipoprotein</keyword>
<dbReference type="Proteomes" id="UP000245207">
    <property type="component" value="Unassembled WGS sequence"/>
</dbReference>
<dbReference type="CDD" id="cd00010">
    <property type="entry name" value="AAI_LTSS"/>
    <property type="match status" value="1"/>
</dbReference>
<evidence type="ECO:0000256" key="6">
    <source>
        <dbReference type="ARBA" id="ARBA00022729"/>
    </source>
</evidence>
<evidence type="ECO:0000259" key="13">
    <source>
        <dbReference type="SMART" id="SM00499"/>
    </source>
</evidence>
<comment type="caution">
    <text evidence="14">The sequence shown here is derived from an EMBL/GenBank/DDBJ whole genome shotgun (WGS) entry which is preliminary data.</text>
</comment>
<dbReference type="SMART" id="SM00499">
    <property type="entry name" value="AAI"/>
    <property type="match status" value="1"/>
</dbReference>
<sequence length="195" mass="19513">MALKVQEALSVILVAMVMILGGVNAQSSSCTSSIMGLSPCLNFVTGNSTTPSPSCCSQLANVVQTQPRCLCSLLNGNVPNIGITINQTLAVTLPGACQVQTPPISLCNANGPTSGPASAPTSPASAPSGSTDESQTQPSEQTPEAQAPATLSTPSVPSGSGSGSKSTPSTNDASGSKFGAATYLMFFVLFIGMKL</sequence>
<evidence type="ECO:0000256" key="4">
    <source>
        <dbReference type="ARBA" id="ARBA00022475"/>
    </source>
</evidence>
<gene>
    <name evidence="14" type="ORF">CTI12_AA222280</name>
</gene>
<dbReference type="GO" id="GO:0006869">
    <property type="term" value="P:lipid transport"/>
    <property type="evidence" value="ECO:0007669"/>
    <property type="project" value="InterPro"/>
</dbReference>
<keyword evidence="3" id="KW-0813">Transport</keyword>
<evidence type="ECO:0000256" key="12">
    <source>
        <dbReference type="SAM" id="SignalP"/>
    </source>
</evidence>
<dbReference type="PRINTS" id="PR00382">
    <property type="entry name" value="LIPIDTRNSFER"/>
</dbReference>
<dbReference type="InterPro" id="IPR036312">
    <property type="entry name" value="Bifun_inhib/LTP/seed_sf"/>
</dbReference>
<organism evidence="14 15">
    <name type="scientific">Artemisia annua</name>
    <name type="common">Sweet wormwood</name>
    <dbReference type="NCBI Taxonomy" id="35608"/>
    <lineage>
        <taxon>Eukaryota</taxon>
        <taxon>Viridiplantae</taxon>
        <taxon>Streptophyta</taxon>
        <taxon>Embryophyta</taxon>
        <taxon>Tracheophyta</taxon>
        <taxon>Spermatophyta</taxon>
        <taxon>Magnoliopsida</taxon>
        <taxon>eudicotyledons</taxon>
        <taxon>Gunneridae</taxon>
        <taxon>Pentapetalae</taxon>
        <taxon>asterids</taxon>
        <taxon>campanulids</taxon>
        <taxon>Asterales</taxon>
        <taxon>Asteraceae</taxon>
        <taxon>Asteroideae</taxon>
        <taxon>Anthemideae</taxon>
        <taxon>Artemisiinae</taxon>
        <taxon>Artemisia</taxon>
    </lineage>
</organism>
<dbReference type="STRING" id="35608.A0A2U1NW54"/>
<proteinExistence type="inferred from homology"/>
<dbReference type="Gene3D" id="1.10.110.10">
    <property type="entry name" value="Plant lipid-transfer and hydrophobic proteins"/>
    <property type="match status" value="1"/>
</dbReference>
<dbReference type="EMBL" id="PKPP01002086">
    <property type="protein sequence ID" value="PWA77718.1"/>
    <property type="molecule type" value="Genomic_DNA"/>
</dbReference>
<feature type="signal peptide" evidence="12">
    <location>
        <begin position="1"/>
        <end position="25"/>
    </location>
</feature>
<dbReference type="GO" id="GO:0005886">
    <property type="term" value="C:plasma membrane"/>
    <property type="evidence" value="ECO:0007669"/>
    <property type="project" value="UniProtKB-SubCell"/>
</dbReference>
<name>A0A2U1NW54_ARTAN</name>
<reference evidence="14 15" key="1">
    <citation type="journal article" date="2018" name="Mol. Plant">
        <title>The genome of Artemisia annua provides insight into the evolution of Asteraceae family and artemisinin biosynthesis.</title>
        <authorList>
            <person name="Shen Q."/>
            <person name="Zhang L."/>
            <person name="Liao Z."/>
            <person name="Wang S."/>
            <person name="Yan T."/>
            <person name="Shi P."/>
            <person name="Liu M."/>
            <person name="Fu X."/>
            <person name="Pan Q."/>
            <person name="Wang Y."/>
            <person name="Lv Z."/>
            <person name="Lu X."/>
            <person name="Zhang F."/>
            <person name="Jiang W."/>
            <person name="Ma Y."/>
            <person name="Chen M."/>
            <person name="Hao X."/>
            <person name="Li L."/>
            <person name="Tang Y."/>
            <person name="Lv G."/>
            <person name="Zhou Y."/>
            <person name="Sun X."/>
            <person name="Brodelius P.E."/>
            <person name="Rose J.K.C."/>
            <person name="Tang K."/>
        </authorList>
    </citation>
    <scope>NUCLEOTIDE SEQUENCE [LARGE SCALE GENOMIC DNA]</scope>
    <source>
        <strain evidence="15">cv. Huhao1</strain>
        <tissue evidence="14">Leaf</tissue>
    </source>
</reference>
<comment type="similarity">
    <text evidence="2">Belongs to the plant LTP family.</text>
</comment>
<evidence type="ECO:0000256" key="8">
    <source>
        <dbReference type="ARBA" id="ARBA00023157"/>
    </source>
</evidence>
<dbReference type="GO" id="GO:0008289">
    <property type="term" value="F:lipid binding"/>
    <property type="evidence" value="ECO:0007669"/>
    <property type="project" value="UniProtKB-KW"/>
</dbReference>
<keyword evidence="5" id="KW-0472">Membrane</keyword>
<feature type="domain" description="Bifunctional inhibitor/plant lipid transfer protein/seed storage helical" evidence="13">
    <location>
        <begin position="30"/>
        <end position="107"/>
    </location>
</feature>
<evidence type="ECO:0000256" key="1">
    <source>
        <dbReference type="ARBA" id="ARBA00004609"/>
    </source>
</evidence>
<keyword evidence="4" id="KW-1003">Cell membrane</keyword>
<dbReference type="Pfam" id="PF14368">
    <property type="entry name" value="LTP_2"/>
    <property type="match status" value="1"/>
</dbReference>
<keyword evidence="6 12" id="KW-0732">Signal</keyword>
<dbReference type="InterPro" id="IPR016140">
    <property type="entry name" value="Bifunc_inhib/LTP/seed_store"/>
</dbReference>
<feature type="region of interest" description="Disordered" evidence="11">
    <location>
        <begin position="108"/>
        <end position="174"/>
    </location>
</feature>
<dbReference type="FunFam" id="1.10.110.10:FF:000001">
    <property type="entry name" value="Bifunctional inhibitor/lipid-transfer protein/seed storage 2S albumin superfamily protein"/>
    <property type="match status" value="1"/>
</dbReference>
<protein>
    <submittedName>
        <fullName evidence="14">Plant lipid transfer protein/Par allergen</fullName>
    </submittedName>
</protein>
<evidence type="ECO:0000313" key="15">
    <source>
        <dbReference type="Proteomes" id="UP000245207"/>
    </source>
</evidence>
<evidence type="ECO:0000256" key="3">
    <source>
        <dbReference type="ARBA" id="ARBA00022448"/>
    </source>
</evidence>
<dbReference type="InterPro" id="IPR000528">
    <property type="entry name" value="Plant_nsLTP"/>
</dbReference>
<keyword evidence="9" id="KW-0325">Glycoprotein</keyword>
<dbReference type="InterPro" id="IPR043325">
    <property type="entry name" value="LTSS"/>
</dbReference>
<keyword evidence="7" id="KW-0446">Lipid-binding</keyword>
<evidence type="ECO:0000256" key="2">
    <source>
        <dbReference type="ARBA" id="ARBA00009748"/>
    </source>
</evidence>
<accession>A0A2U1NW54</accession>
<feature type="compositionally biased region" description="Low complexity" evidence="11">
    <location>
        <begin position="152"/>
        <end position="170"/>
    </location>
</feature>